<protein>
    <recommendedName>
        <fullName evidence="2">Protein kinase domain-containing protein</fullName>
    </recommendedName>
</protein>
<dbReference type="EMBL" id="BRYB01006226">
    <property type="protein sequence ID" value="GMI52512.1"/>
    <property type="molecule type" value="Genomic_DNA"/>
</dbReference>
<sequence length="81" mass="9243">MEAEKEELEEEVRLKKHSEDELKVMVSALEAVSKERQDELKEVMMDSKELKIDKLLGKGGFGVVNLATYRGTKVAMKQMTK</sequence>
<feature type="binding site" evidence="1">
    <location>
        <position position="77"/>
    </location>
    <ligand>
        <name>ATP</name>
        <dbReference type="ChEBI" id="CHEBI:30616"/>
    </ligand>
</feature>
<evidence type="ECO:0000313" key="4">
    <source>
        <dbReference type="Proteomes" id="UP001165060"/>
    </source>
</evidence>
<dbReference type="SUPFAM" id="SSF56112">
    <property type="entry name" value="Protein kinase-like (PK-like)"/>
    <property type="match status" value="1"/>
</dbReference>
<dbReference type="PROSITE" id="PS00107">
    <property type="entry name" value="PROTEIN_KINASE_ATP"/>
    <property type="match status" value="1"/>
</dbReference>
<reference evidence="3 4" key="1">
    <citation type="journal article" date="2023" name="Commun. Biol.">
        <title>Genome analysis of Parmales, the sister group of diatoms, reveals the evolutionary specialization of diatoms from phago-mixotrophs to photoautotrophs.</title>
        <authorList>
            <person name="Ban H."/>
            <person name="Sato S."/>
            <person name="Yoshikawa S."/>
            <person name="Yamada K."/>
            <person name="Nakamura Y."/>
            <person name="Ichinomiya M."/>
            <person name="Sato N."/>
            <person name="Blanc-Mathieu R."/>
            <person name="Endo H."/>
            <person name="Kuwata A."/>
            <person name="Ogata H."/>
        </authorList>
    </citation>
    <scope>NUCLEOTIDE SEQUENCE [LARGE SCALE GENOMIC DNA]</scope>
</reference>
<comment type="caution">
    <text evidence="3">The sequence shown here is derived from an EMBL/GenBank/DDBJ whole genome shotgun (WGS) entry which is preliminary data.</text>
</comment>
<keyword evidence="1" id="KW-0067">ATP-binding</keyword>
<evidence type="ECO:0000256" key="1">
    <source>
        <dbReference type="PROSITE-ProRule" id="PRU10141"/>
    </source>
</evidence>
<dbReference type="Gene3D" id="3.30.200.20">
    <property type="entry name" value="Phosphorylase Kinase, domain 1"/>
    <property type="match status" value="1"/>
</dbReference>
<keyword evidence="4" id="KW-1185">Reference proteome</keyword>
<evidence type="ECO:0000313" key="3">
    <source>
        <dbReference type="EMBL" id="GMI52512.1"/>
    </source>
</evidence>
<dbReference type="InterPro" id="IPR000719">
    <property type="entry name" value="Prot_kinase_dom"/>
</dbReference>
<dbReference type="InterPro" id="IPR017441">
    <property type="entry name" value="Protein_kinase_ATP_BS"/>
</dbReference>
<organism evidence="3 4">
    <name type="scientific">Tetraparma gracilis</name>
    <dbReference type="NCBI Taxonomy" id="2962635"/>
    <lineage>
        <taxon>Eukaryota</taxon>
        <taxon>Sar</taxon>
        <taxon>Stramenopiles</taxon>
        <taxon>Ochrophyta</taxon>
        <taxon>Bolidophyceae</taxon>
        <taxon>Parmales</taxon>
        <taxon>Triparmaceae</taxon>
        <taxon>Tetraparma</taxon>
    </lineage>
</organism>
<feature type="domain" description="Protein kinase" evidence="2">
    <location>
        <begin position="50"/>
        <end position="81"/>
    </location>
</feature>
<proteinExistence type="predicted"/>
<keyword evidence="1" id="KW-0547">Nucleotide-binding</keyword>
<dbReference type="Proteomes" id="UP001165060">
    <property type="component" value="Unassembled WGS sequence"/>
</dbReference>
<accession>A0ABQ6NA20</accession>
<evidence type="ECO:0000259" key="2">
    <source>
        <dbReference type="PROSITE" id="PS50011"/>
    </source>
</evidence>
<dbReference type="PROSITE" id="PS50011">
    <property type="entry name" value="PROTEIN_KINASE_DOM"/>
    <property type="match status" value="1"/>
</dbReference>
<name>A0ABQ6NA20_9STRA</name>
<gene>
    <name evidence="3" type="ORF">TeGR_g11981</name>
</gene>
<dbReference type="InterPro" id="IPR011009">
    <property type="entry name" value="Kinase-like_dom_sf"/>
</dbReference>